<dbReference type="Pfam" id="PF20067">
    <property type="entry name" value="SSL_N"/>
    <property type="match status" value="1"/>
</dbReference>
<evidence type="ECO:0000256" key="3">
    <source>
        <dbReference type="ARBA" id="ARBA00023180"/>
    </source>
</evidence>
<evidence type="ECO:0000256" key="4">
    <source>
        <dbReference type="SAM" id="Phobius"/>
    </source>
</evidence>
<feature type="domain" description="Strictosidine synthase conserved region" evidence="5">
    <location>
        <begin position="167"/>
        <end position="254"/>
    </location>
</feature>
<evidence type="ECO:0000256" key="1">
    <source>
        <dbReference type="ARBA" id="ARBA00009191"/>
    </source>
</evidence>
<dbReference type="InterPro" id="IPR011042">
    <property type="entry name" value="6-blade_b-propeller_TolB-like"/>
</dbReference>
<evidence type="ECO:0000313" key="6">
    <source>
        <dbReference type="EMBL" id="TYS55860.1"/>
    </source>
</evidence>
<name>A0AA95B527_9BACI</name>
<dbReference type="Pfam" id="PF03088">
    <property type="entry name" value="Str_synth"/>
    <property type="match status" value="1"/>
</dbReference>
<keyword evidence="4" id="KW-0812">Transmembrane</keyword>
<keyword evidence="4" id="KW-1133">Transmembrane helix</keyword>
<proteinExistence type="inferred from homology"/>
<dbReference type="AlphaFoldDB" id="A0AA95B527"/>
<comment type="caution">
    <text evidence="6">The sequence shown here is derived from an EMBL/GenBank/DDBJ whole genome shotgun (WGS) entry which is preliminary data.</text>
</comment>
<comment type="similarity">
    <text evidence="1">Belongs to the strictosidine synthase family.</text>
</comment>
<dbReference type="SUPFAM" id="SSF63829">
    <property type="entry name" value="Calcium-dependent phosphotriesterase"/>
    <property type="match status" value="1"/>
</dbReference>
<dbReference type="GO" id="GO:0016787">
    <property type="term" value="F:hydrolase activity"/>
    <property type="evidence" value="ECO:0007669"/>
    <property type="project" value="TreeGrafter"/>
</dbReference>
<gene>
    <name evidence="6" type="ORF">FZC74_17520</name>
</gene>
<organism evidence="6 7">
    <name type="scientific">Sutcliffiella horikoshii</name>
    <dbReference type="NCBI Taxonomy" id="79883"/>
    <lineage>
        <taxon>Bacteria</taxon>
        <taxon>Bacillati</taxon>
        <taxon>Bacillota</taxon>
        <taxon>Bacilli</taxon>
        <taxon>Bacillales</taxon>
        <taxon>Bacillaceae</taxon>
        <taxon>Sutcliffiella</taxon>
    </lineage>
</organism>
<reference evidence="6 7" key="1">
    <citation type="submission" date="2019-08" db="EMBL/GenBank/DDBJ databases">
        <title>Bacillus genomes from the desert of Cuatro Cienegas, Coahuila.</title>
        <authorList>
            <person name="Olmedo-Alvarez G."/>
        </authorList>
    </citation>
    <scope>NUCLEOTIDE SEQUENCE [LARGE SCALE GENOMIC DNA]</scope>
    <source>
        <strain evidence="6 7">CH88_3T</strain>
    </source>
</reference>
<dbReference type="Proteomes" id="UP000323393">
    <property type="component" value="Unassembled WGS sequence"/>
</dbReference>
<feature type="transmembrane region" description="Helical" evidence="4">
    <location>
        <begin position="16"/>
        <end position="35"/>
    </location>
</feature>
<keyword evidence="4" id="KW-0472">Membrane</keyword>
<evidence type="ECO:0000259" key="5">
    <source>
        <dbReference type="Pfam" id="PF03088"/>
    </source>
</evidence>
<dbReference type="PANTHER" id="PTHR10426:SF88">
    <property type="entry name" value="ADIPOCYTE PLASMA MEMBRANE-ASSOCIATED PROTEIN HEMOMUCIN-RELATED"/>
    <property type="match status" value="1"/>
</dbReference>
<sequence>MVVIGGKGITMKLNTIKVLAFLCTIFILYLLFWPVSIDPVAWESPKSKGYTGDFEKNNRLDGMKYFSIEEYSEPEHIVYREGWLYAATKTGAIIRIREDGKGLQKIANTKGRPLGFDFDNEGSIIVADPLYGKHGGLLKISNFENGEGDINLLTDKVENTPLNFIDAVVVSNNGIIYFTDASQSTKAKEIGDVGRAGEIDILENRSTGRVLEYNPATKKTRVLIKGISFANGIALSTDEKYLFINETGKYRVWKLNLEKDQMLSTKEESQFAEVIIENLPGLPDNMMAGKDGRLWIGLIMPRNNFLEFSADKPILRKMAMRLPAKMLPKGAGYSHVIAINESGEVVEDMQSDSITYTNITGVTETEEVLYFHHLNDEKAIGWLKKEDLGF</sequence>
<accession>A0AA95B527</accession>
<dbReference type="InterPro" id="IPR018119">
    <property type="entry name" value="Strictosidine_synth_cons-reg"/>
</dbReference>
<evidence type="ECO:0000256" key="2">
    <source>
        <dbReference type="ARBA" id="ARBA00022553"/>
    </source>
</evidence>
<dbReference type="EMBL" id="VTEU01000009">
    <property type="protein sequence ID" value="TYS55860.1"/>
    <property type="molecule type" value="Genomic_DNA"/>
</dbReference>
<keyword evidence="3" id="KW-0325">Glycoprotein</keyword>
<keyword evidence="2" id="KW-0597">Phosphoprotein</keyword>
<protein>
    <submittedName>
        <fullName evidence="6">SMP-30/gluconolactonase/LRE family protein</fullName>
    </submittedName>
</protein>
<evidence type="ECO:0000313" key="7">
    <source>
        <dbReference type="Proteomes" id="UP000323393"/>
    </source>
</evidence>
<dbReference type="PANTHER" id="PTHR10426">
    <property type="entry name" value="STRICTOSIDINE SYNTHASE-RELATED"/>
    <property type="match status" value="1"/>
</dbReference>
<dbReference type="Gene3D" id="2.120.10.30">
    <property type="entry name" value="TolB, C-terminal domain"/>
    <property type="match status" value="1"/>
</dbReference>